<evidence type="ECO:0000256" key="1">
    <source>
        <dbReference type="SAM" id="SignalP"/>
    </source>
</evidence>
<dbReference type="PANTHER" id="PTHR33336:SF3">
    <property type="entry name" value="ABM DOMAIN-CONTAINING PROTEIN"/>
    <property type="match status" value="1"/>
</dbReference>
<dbReference type="InterPro" id="IPR050744">
    <property type="entry name" value="AI-2_Isomerase_LsrG"/>
</dbReference>
<protein>
    <submittedName>
        <fullName evidence="3">Antibiotic biosynthesis monooxygenase</fullName>
    </submittedName>
</protein>
<proteinExistence type="predicted"/>
<dbReference type="GO" id="GO:0004497">
    <property type="term" value="F:monooxygenase activity"/>
    <property type="evidence" value="ECO:0007669"/>
    <property type="project" value="UniProtKB-KW"/>
</dbReference>
<comment type="caution">
    <text evidence="3">The sequence shown here is derived from an EMBL/GenBank/DDBJ whole genome shotgun (WGS) entry which is preliminary data.</text>
</comment>
<keyword evidence="3" id="KW-0560">Oxidoreductase</keyword>
<dbReference type="PROSITE" id="PS51725">
    <property type="entry name" value="ABM"/>
    <property type="match status" value="1"/>
</dbReference>
<dbReference type="PANTHER" id="PTHR33336">
    <property type="entry name" value="QUINOL MONOOXYGENASE YGIN-RELATED"/>
    <property type="match status" value="1"/>
</dbReference>
<dbReference type="RefSeq" id="WP_264728423.1">
    <property type="nucleotide sequence ID" value="NZ_JAPDNR010000001.1"/>
</dbReference>
<gene>
    <name evidence="3" type="ORF">OL497_05125</name>
</gene>
<evidence type="ECO:0000313" key="3">
    <source>
        <dbReference type="EMBL" id="MCW3483263.1"/>
    </source>
</evidence>
<keyword evidence="4" id="KW-1185">Reference proteome</keyword>
<sequence length="155" mass="17375">MYKLIVALLVCLTSVGSIAAKSVIVPSSFFCKIPVATGPEMMQINAEKKIDTIAGKIVSIYGFLRPKKEQAAALREALLLLVNPTREEPGNLVYNIHEEKDGSFFLYEVWRSQEDLDLHFQKPYLQAFMGKINDWLAGNIEAHSGKLIAPWPQIK</sequence>
<feature type="signal peptide" evidence="1">
    <location>
        <begin position="1"/>
        <end position="19"/>
    </location>
</feature>
<feature type="domain" description="ABM" evidence="2">
    <location>
        <begin position="58"/>
        <end position="144"/>
    </location>
</feature>
<reference evidence="3 4" key="1">
    <citation type="submission" date="2022-10" db="EMBL/GenBank/DDBJ databases">
        <title>Chitinophaga nivalis PC15 sp. nov., isolated from Pyeongchang county, South Korea.</title>
        <authorList>
            <person name="Trinh H.N."/>
        </authorList>
    </citation>
    <scope>NUCLEOTIDE SEQUENCE [LARGE SCALE GENOMIC DNA]</scope>
    <source>
        <strain evidence="3 4">PC14</strain>
    </source>
</reference>
<keyword evidence="3" id="KW-0503">Monooxygenase</keyword>
<name>A0ABT3IH16_9BACT</name>
<accession>A0ABT3IH16</accession>
<dbReference type="Gene3D" id="3.30.70.100">
    <property type="match status" value="1"/>
</dbReference>
<dbReference type="InterPro" id="IPR007138">
    <property type="entry name" value="ABM_dom"/>
</dbReference>
<organism evidence="3 4">
    <name type="scientific">Chitinophaga nivalis</name>
    <dbReference type="NCBI Taxonomy" id="2991709"/>
    <lineage>
        <taxon>Bacteria</taxon>
        <taxon>Pseudomonadati</taxon>
        <taxon>Bacteroidota</taxon>
        <taxon>Chitinophagia</taxon>
        <taxon>Chitinophagales</taxon>
        <taxon>Chitinophagaceae</taxon>
        <taxon>Chitinophaga</taxon>
    </lineage>
</organism>
<dbReference type="EMBL" id="JAPDNS010000001">
    <property type="protein sequence ID" value="MCW3483263.1"/>
    <property type="molecule type" value="Genomic_DNA"/>
</dbReference>
<evidence type="ECO:0000259" key="2">
    <source>
        <dbReference type="PROSITE" id="PS51725"/>
    </source>
</evidence>
<keyword evidence="1" id="KW-0732">Signal</keyword>
<dbReference type="SUPFAM" id="SSF54909">
    <property type="entry name" value="Dimeric alpha+beta barrel"/>
    <property type="match status" value="1"/>
</dbReference>
<evidence type="ECO:0000313" key="4">
    <source>
        <dbReference type="Proteomes" id="UP001207742"/>
    </source>
</evidence>
<dbReference type="Pfam" id="PF03992">
    <property type="entry name" value="ABM"/>
    <property type="match status" value="1"/>
</dbReference>
<dbReference type="InterPro" id="IPR011008">
    <property type="entry name" value="Dimeric_a/b-barrel"/>
</dbReference>
<feature type="chain" id="PRO_5046468148" evidence="1">
    <location>
        <begin position="20"/>
        <end position="155"/>
    </location>
</feature>
<dbReference type="Proteomes" id="UP001207742">
    <property type="component" value="Unassembled WGS sequence"/>
</dbReference>